<accession>A0A1F4UQ87</accession>
<dbReference type="PANTHER" id="PTHR18964">
    <property type="entry name" value="ROK (REPRESSOR, ORF, KINASE) FAMILY"/>
    <property type="match status" value="1"/>
</dbReference>
<dbReference type="Pfam" id="PF00480">
    <property type="entry name" value="ROK"/>
    <property type="match status" value="1"/>
</dbReference>
<dbReference type="Gene3D" id="3.30.420.40">
    <property type="match status" value="2"/>
</dbReference>
<evidence type="ECO:0000313" key="2">
    <source>
        <dbReference type="EMBL" id="OGC47137.1"/>
    </source>
</evidence>
<dbReference type="STRING" id="1802617.A2886_00625"/>
<evidence type="ECO:0008006" key="4">
    <source>
        <dbReference type="Google" id="ProtNLM"/>
    </source>
</evidence>
<dbReference type="InterPro" id="IPR043129">
    <property type="entry name" value="ATPase_NBD"/>
</dbReference>
<dbReference type="SUPFAM" id="SSF53067">
    <property type="entry name" value="Actin-like ATPase domain"/>
    <property type="match status" value="1"/>
</dbReference>
<dbReference type="InterPro" id="IPR000600">
    <property type="entry name" value="ROK"/>
</dbReference>
<protein>
    <recommendedName>
        <fullName evidence="4">ROK family protein</fullName>
    </recommendedName>
</protein>
<dbReference type="CDD" id="cd23763">
    <property type="entry name" value="ASKHA_ATPase_ROK"/>
    <property type="match status" value="1"/>
</dbReference>
<evidence type="ECO:0000256" key="1">
    <source>
        <dbReference type="ARBA" id="ARBA00006479"/>
    </source>
</evidence>
<comment type="caution">
    <text evidence="2">The sequence shown here is derived from an EMBL/GenBank/DDBJ whole genome shotgun (WGS) entry which is preliminary data.</text>
</comment>
<dbReference type="PANTHER" id="PTHR18964:SF149">
    <property type="entry name" value="BIFUNCTIONAL UDP-N-ACETYLGLUCOSAMINE 2-EPIMERASE_N-ACETYLMANNOSAMINE KINASE"/>
    <property type="match status" value="1"/>
</dbReference>
<dbReference type="AlphaFoldDB" id="A0A1F4UQ87"/>
<reference evidence="2 3" key="1">
    <citation type="journal article" date="2016" name="Nat. Commun.">
        <title>Thousands of microbial genomes shed light on interconnected biogeochemical processes in an aquifer system.</title>
        <authorList>
            <person name="Anantharaman K."/>
            <person name="Brown C.T."/>
            <person name="Hug L.A."/>
            <person name="Sharon I."/>
            <person name="Castelle C.J."/>
            <person name="Probst A.J."/>
            <person name="Thomas B.C."/>
            <person name="Singh A."/>
            <person name="Wilkins M.J."/>
            <person name="Karaoz U."/>
            <person name="Brodie E.L."/>
            <person name="Williams K.H."/>
            <person name="Hubbard S.S."/>
            <person name="Banfield J.F."/>
        </authorList>
    </citation>
    <scope>NUCLEOTIDE SEQUENCE [LARGE SCALE GENOMIC DNA]</scope>
</reference>
<sequence length="279" mass="30908">MYISIDLGGTNTRVASSKDLKEIYKIERFLTIPDIEGLRKSVHQAISKVIDGEEVEYVCIGVPGAIDRYERKVLRIPRIPGVKDMPFEEFFGVEKGANLIVENDAALAGLGEAIRGQGKNYRAVAYLTLSTGLGGTLILDKKILNTPRNLEPGRQVILEGGRRFPNREVPKGHFEAYASGSALREFYGVDPETCEDQKVWDEFGRHVASGIINLQALWSPQIVILGGGVSNQFEKFKDAMFKEIEENIVEIPKVVKSDLGDINGVLGGFDLINEMVRKN</sequence>
<dbReference type="EMBL" id="MEVA01000016">
    <property type="protein sequence ID" value="OGC47137.1"/>
    <property type="molecule type" value="Genomic_DNA"/>
</dbReference>
<evidence type="ECO:0000313" key="3">
    <source>
        <dbReference type="Proteomes" id="UP000176608"/>
    </source>
</evidence>
<dbReference type="Proteomes" id="UP000176608">
    <property type="component" value="Unassembled WGS sequence"/>
</dbReference>
<proteinExistence type="inferred from homology"/>
<gene>
    <name evidence="2" type="ORF">A2886_00625</name>
</gene>
<comment type="similarity">
    <text evidence="1">Belongs to the ROK (NagC/XylR) family.</text>
</comment>
<organism evidence="2 3">
    <name type="scientific">candidate division WWE3 bacterium RIFCSPHIGHO2_01_FULL_42_13</name>
    <dbReference type="NCBI Taxonomy" id="1802617"/>
    <lineage>
        <taxon>Bacteria</taxon>
        <taxon>Katanobacteria</taxon>
    </lineage>
</organism>
<name>A0A1F4UQ87_UNCKA</name>